<dbReference type="AlphaFoldDB" id="A0A6J7JT60"/>
<reference evidence="2" key="1">
    <citation type="submission" date="2020-05" db="EMBL/GenBank/DDBJ databases">
        <authorList>
            <person name="Chiriac C."/>
            <person name="Salcher M."/>
            <person name="Ghai R."/>
            <person name="Kavagutti S V."/>
        </authorList>
    </citation>
    <scope>NUCLEOTIDE SEQUENCE</scope>
</reference>
<dbReference type="CDD" id="cd00093">
    <property type="entry name" value="HTH_XRE"/>
    <property type="match status" value="1"/>
</dbReference>
<dbReference type="InterPro" id="IPR001387">
    <property type="entry name" value="Cro/C1-type_HTH"/>
</dbReference>
<feature type="domain" description="HTH cro/C1-type" evidence="1">
    <location>
        <begin position="19"/>
        <end position="75"/>
    </location>
</feature>
<organism evidence="2">
    <name type="scientific">freshwater metagenome</name>
    <dbReference type="NCBI Taxonomy" id="449393"/>
    <lineage>
        <taxon>unclassified sequences</taxon>
        <taxon>metagenomes</taxon>
        <taxon>ecological metagenomes</taxon>
    </lineage>
</organism>
<accession>A0A6J7JT60</accession>
<gene>
    <name evidence="2" type="ORF">UFOPK3786_00342</name>
</gene>
<evidence type="ECO:0000313" key="2">
    <source>
        <dbReference type="EMBL" id="CAB4945991.1"/>
    </source>
</evidence>
<dbReference type="GO" id="GO:0003677">
    <property type="term" value="F:DNA binding"/>
    <property type="evidence" value="ECO:0007669"/>
    <property type="project" value="InterPro"/>
</dbReference>
<dbReference type="GO" id="GO:0045892">
    <property type="term" value="P:negative regulation of DNA-templated transcription"/>
    <property type="evidence" value="ECO:0007669"/>
    <property type="project" value="InterPro"/>
</dbReference>
<proteinExistence type="predicted"/>
<dbReference type="EMBL" id="CAFBNK010000039">
    <property type="protein sequence ID" value="CAB4945991.1"/>
    <property type="molecule type" value="Genomic_DNA"/>
</dbReference>
<dbReference type="Gene3D" id="1.10.260.40">
    <property type="entry name" value="lambda repressor-like DNA-binding domains"/>
    <property type="match status" value="1"/>
</dbReference>
<protein>
    <submittedName>
        <fullName evidence="2">Unannotated protein</fullName>
    </submittedName>
</protein>
<dbReference type="SMART" id="SM00530">
    <property type="entry name" value="HTH_XRE"/>
    <property type="match status" value="1"/>
</dbReference>
<sequence>MKTTSAFKQPTPQSVAQRIRSIRKSRGWTLHDIESRSSGSIKAVVMGSYERGTRAISLARALELANLFAIPIADLLGDFNHSYENLAHSQRFDQRRVSLLAQENEDISLNKLNSYLIAIAARRGDWNGEILTLRSSDLDTLTLLLEMNQSQLDQWLNKWQIAFS</sequence>
<name>A0A6J7JT60_9ZZZZ</name>
<evidence type="ECO:0000259" key="1">
    <source>
        <dbReference type="PROSITE" id="PS50943"/>
    </source>
</evidence>
<dbReference type="InterPro" id="IPR010982">
    <property type="entry name" value="Lambda_DNA-bd_dom_sf"/>
</dbReference>
<dbReference type="SUPFAM" id="SSF47413">
    <property type="entry name" value="lambda repressor-like DNA-binding domains"/>
    <property type="match status" value="1"/>
</dbReference>
<dbReference type="InterPro" id="IPR037664">
    <property type="entry name" value="BldD_C"/>
</dbReference>
<dbReference type="PROSITE" id="PS50943">
    <property type="entry name" value="HTH_CROC1"/>
    <property type="match status" value="1"/>
</dbReference>
<dbReference type="Pfam" id="PF21179">
    <property type="entry name" value="BldD-like_C"/>
    <property type="match status" value="1"/>
</dbReference>
<dbReference type="InterPro" id="IPR038099">
    <property type="entry name" value="BldD-like_C_sf"/>
</dbReference>
<dbReference type="Gene3D" id="1.10.10.1930">
    <property type="match status" value="1"/>
</dbReference>